<dbReference type="AlphaFoldDB" id="A0A9Q8T1G5"/>
<gene>
    <name evidence="2" type="ORF">CLUP02_12639</name>
</gene>
<accession>A0A9Q8T1G5</accession>
<evidence type="ECO:0000313" key="3">
    <source>
        <dbReference type="Proteomes" id="UP000830671"/>
    </source>
</evidence>
<sequence>MASLATRPVLQQLDRNLEGALDVSWLLPKAPYLDATRQHARRATKRDDASGRDEAANDSHHLSNSRFRLALEDVMSRHRQGGSVALQSIPPNPPPHQNTPPPCPAPVREKKSMKEFQGPSQSHNRRHLFSSIAFHCAPSSVLNTVISFFMLLLMRFHVNCTDHHRDISHSIPLSSHYEKMRMILPKTQSKVIHSGISPFPAQPALLSHNVKFEIVFFAHDFAYLTAAARPVLWGPSPRSQSESLVSLSFIPLLGGSFMSDMNLHRFDREPTYASNIKAGIVPLCHRLQRTVLVENTLIFAQYIPISAHDRLLMIYSMNSCLALRISPNPRHRCHNDHHPIQPVPSFHPKVTILYQAMPSYFIAGAIRRDETRRTISGCSRLGFGSRRALSKSPSPADHAFFMHPGAERLLSPALLSVKSQNGVAVMLFSTSCKRLLLQYTASPVGEGGRNSRTSIYS</sequence>
<evidence type="ECO:0000256" key="1">
    <source>
        <dbReference type="SAM" id="MobiDB-lite"/>
    </source>
</evidence>
<feature type="region of interest" description="Disordered" evidence="1">
    <location>
        <begin position="36"/>
        <end position="63"/>
    </location>
</feature>
<dbReference type="RefSeq" id="XP_049148749.1">
    <property type="nucleotide sequence ID" value="XM_049291603.1"/>
</dbReference>
<evidence type="ECO:0000313" key="2">
    <source>
        <dbReference type="EMBL" id="UQC87138.1"/>
    </source>
</evidence>
<feature type="compositionally biased region" description="Pro residues" evidence="1">
    <location>
        <begin position="90"/>
        <end position="105"/>
    </location>
</feature>
<reference evidence="2" key="1">
    <citation type="journal article" date="2021" name="Mol. Plant Microbe Interact.">
        <title>Complete Genome Sequence of the Plant-Pathogenic Fungus Colletotrichum lupini.</title>
        <authorList>
            <person name="Baroncelli R."/>
            <person name="Pensec F."/>
            <person name="Da Lio D."/>
            <person name="Boufleur T."/>
            <person name="Vicente I."/>
            <person name="Sarrocco S."/>
            <person name="Picot A."/>
            <person name="Baraldi E."/>
            <person name="Sukno S."/>
            <person name="Thon M."/>
            <person name="Le Floch G."/>
        </authorList>
    </citation>
    <scope>NUCLEOTIDE SEQUENCE</scope>
    <source>
        <strain evidence="2">IMI 504893</strain>
    </source>
</reference>
<dbReference type="EMBL" id="CP019478">
    <property type="protein sequence ID" value="UQC87138.1"/>
    <property type="molecule type" value="Genomic_DNA"/>
</dbReference>
<dbReference type="GeneID" id="73346613"/>
<feature type="region of interest" description="Disordered" evidence="1">
    <location>
        <begin position="80"/>
        <end position="122"/>
    </location>
</feature>
<dbReference type="KEGG" id="clup:CLUP02_12639"/>
<proteinExistence type="predicted"/>
<organism evidence="2 3">
    <name type="scientific">Colletotrichum lupini</name>
    <dbReference type="NCBI Taxonomy" id="145971"/>
    <lineage>
        <taxon>Eukaryota</taxon>
        <taxon>Fungi</taxon>
        <taxon>Dikarya</taxon>
        <taxon>Ascomycota</taxon>
        <taxon>Pezizomycotina</taxon>
        <taxon>Sordariomycetes</taxon>
        <taxon>Hypocreomycetidae</taxon>
        <taxon>Glomerellales</taxon>
        <taxon>Glomerellaceae</taxon>
        <taxon>Colletotrichum</taxon>
        <taxon>Colletotrichum acutatum species complex</taxon>
    </lineage>
</organism>
<keyword evidence="3" id="KW-1185">Reference proteome</keyword>
<dbReference type="Proteomes" id="UP000830671">
    <property type="component" value="Chromosome 6"/>
</dbReference>
<name>A0A9Q8T1G5_9PEZI</name>
<protein>
    <submittedName>
        <fullName evidence="2">Uncharacterized protein</fullName>
    </submittedName>
</protein>
<feature type="compositionally biased region" description="Basic and acidic residues" evidence="1">
    <location>
        <begin position="45"/>
        <end position="61"/>
    </location>
</feature>